<comment type="caution">
    <text evidence="3">The sequence shown here is derived from an EMBL/GenBank/DDBJ whole genome shotgun (WGS) entry which is preliminary data.</text>
</comment>
<reference evidence="3 4" key="1">
    <citation type="submission" date="2015-09" db="EMBL/GenBank/DDBJ databases">
        <title>Genome sequence, genome mining and natural product profiling of a biocontrol bacterium Streptomyces malaysiensis F913.</title>
        <authorList>
            <person name="Xu Y."/>
            <person name="Wei J."/>
            <person name="Xie J."/>
            <person name="Li T."/>
            <person name="Zhou Z."/>
        </authorList>
    </citation>
    <scope>NUCLEOTIDE SEQUENCE [LARGE SCALE GENOMIC DNA]</scope>
    <source>
        <strain evidence="3 4">F913</strain>
    </source>
</reference>
<dbReference type="InterPro" id="IPR036390">
    <property type="entry name" value="WH_DNA-bd_sf"/>
</dbReference>
<dbReference type="GO" id="GO:0006950">
    <property type="term" value="P:response to stress"/>
    <property type="evidence" value="ECO:0007669"/>
    <property type="project" value="TreeGrafter"/>
</dbReference>
<dbReference type="PRINTS" id="PR00598">
    <property type="entry name" value="HTHMARR"/>
</dbReference>
<dbReference type="PANTHER" id="PTHR33164:SF95">
    <property type="entry name" value="TRANSCRIPTIONAL REGULATOR"/>
    <property type="match status" value="1"/>
</dbReference>
<protein>
    <recommendedName>
        <fullName evidence="2">HTH marR-type domain-containing protein</fullName>
    </recommendedName>
</protein>
<dbReference type="PROSITE" id="PS50995">
    <property type="entry name" value="HTH_MARR_2"/>
    <property type="match status" value="1"/>
</dbReference>
<gene>
    <name evidence="3" type="ORF">SMF913_25194</name>
</gene>
<dbReference type="Pfam" id="PF12802">
    <property type="entry name" value="MarR_2"/>
    <property type="match status" value="1"/>
</dbReference>
<evidence type="ECO:0000313" key="4">
    <source>
        <dbReference type="Proteomes" id="UP000236520"/>
    </source>
</evidence>
<evidence type="ECO:0000313" key="3">
    <source>
        <dbReference type="EMBL" id="PNG89729.1"/>
    </source>
</evidence>
<feature type="coiled-coil region" evidence="1">
    <location>
        <begin position="67"/>
        <end position="94"/>
    </location>
</feature>
<dbReference type="SUPFAM" id="SSF46785">
    <property type="entry name" value="Winged helix' DNA-binding domain"/>
    <property type="match status" value="1"/>
</dbReference>
<dbReference type="InterPro" id="IPR000835">
    <property type="entry name" value="HTH_MarR-typ"/>
</dbReference>
<keyword evidence="4" id="KW-1185">Reference proteome</keyword>
<proteinExistence type="predicted"/>
<dbReference type="SMART" id="SM00347">
    <property type="entry name" value="HTH_MARR"/>
    <property type="match status" value="1"/>
</dbReference>
<organism evidence="3 4">
    <name type="scientific">Streptomyces malaysiensis</name>
    <dbReference type="NCBI Taxonomy" id="92644"/>
    <lineage>
        <taxon>Bacteria</taxon>
        <taxon>Bacillati</taxon>
        <taxon>Actinomycetota</taxon>
        <taxon>Actinomycetes</taxon>
        <taxon>Kitasatosporales</taxon>
        <taxon>Streptomycetaceae</taxon>
        <taxon>Streptomyces</taxon>
        <taxon>Streptomyces violaceusniger group</taxon>
    </lineage>
</organism>
<dbReference type="InterPro" id="IPR039422">
    <property type="entry name" value="MarR/SlyA-like"/>
</dbReference>
<dbReference type="EMBL" id="LJIW01000002">
    <property type="protein sequence ID" value="PNG89729.1"/>
    <property type="molecule type" value="Genomic_DNA"/>
</dbReference>
<accession>A0A2J7YP73</accession>
<keyword evidence="1" id="KW-0175">Coiled coil</keyword>
<dbReference type="InterPro" id="IPR036388">
    <property type="entry name" value="WH-like_DNA-bd_sf"/>
</dbReference>
<dbReference type="GO" id="GO:0003700">
    <property type="term" value="F:DNA-binding transcription factor activity"/>
    <property type="evidence" value="ECO:0007669"/>
    <property type="project" value="InterPro"/>
</dbReference>
<dbReference type="PANTHER" id="PTHR33164">
    <property type="entry name" value="TRANSCRIPTIONAL REGULATOR, MARR FAMILY"/>
    <property type="match status" value="1"/>
</dbReference>
<sequence length="116" mass="12907">MPLTARSDFAVLAALEEYGALSQADLGRRLGLDRNDVSGIVTRLQTGGHLDRQADPGDRRRNLVTINQAGRRYLEQIQRNADKAQAELLSSLDEDERRQLHALLVKVLEGHKPEPA</sequence>
<dbReference type="Proteomes" id="UP000236520">
    <property type="component" value="Unassembled WGS sequence"/>
</dbReference>
<dbReference type="Gene3D" id="1.10.10.10">
    <property type="entry name" value="Winged helix-like DNA-binding domain superfamily/Winged helix DNA-binding domain"/>
    <property type="match status" value="1"/>
</dbReference>
<evidence type="ECO:0000256" key="1">
    <source>
        <dbReference type="SAM" id="Coils"/>
    </source>
</evidence>
<evidence type="ECO:0000259" key="2">
    <source>
        <dbReference type="PROSITE" id="PS50995"/>
    </source>
</evidence>
<feature type="domain" description="HTH marR-type" evidence="2">
    <location>
        <begin position="1"/>
        <end position="109"/>
    </location>
</feature>
<dbReference type="AlphaFoldDB" id="A0A2J7YP73"/>
<name>A0A2J7YP73_STRMQ</name>